<dbReference type="RefSeq" id="WP_157565193.1">
    <property type="nucleotide sequence ID" value="NZ_WQKZ01000002.1"/>
</dbReference>
<comment type="caution">
    <text evidence="2">The sequence shown here is derived from an EMBL/GenBank/DDBJ whole genome shotgun (WGS) entry which is preliminary data.</text>
</comment>
<organism evidence="2 3">
    <name type="scientific">Hymenobacter ginkgonis</name>
    <dbReference type="NCBI Taxonomy" id="2682976"/>
    <lineage>
        <taxon>Bacteria</taxon>
        <taxon>Pseudomonadati</taxon>
        <taxon>Bacteroidota</taxon>
        <taxon>Cytophagia</taxon>
        <taxon>Cytophagales</taxon>
        <taxon>Hymenobacteraceae</taxon>
        <taxon>Hymenobacter</taxon>
    </lineage>
</organism>
<protein>
    <submittedName>
        <fullName evidence="2">DUF3500 domain-containing protein</fullName>
    </submittedName>
</protein>
<evidence type="ECO:0000313" key="3">
    <source>
        <dbReference type="Proteomes" id="UP000441336"/>
    </source>
</evidence>
<dbReference type="AlphaFoldDB" id="A0A7K1TEN9"/>
<proteinExistence type="predicted"/>
<dbReference type="PANTHER" id="PTHR37489:SF1">
    <property type="entry name" value="DUF3500 DOMAIN-CONTAINING PROTEIN"/>
    <property type="match status" value="1"/>
</dbReference>
<accession>A0A7K1TEN9</accession>
<keyword evidence="1" id="KW-0732">Signal</keyword>
<evidence type="ECO:0000313" key="2">
    <source>
        <dbReference type="EMBL" id="MVN76868.1"/>
    </source>
</evidence>
<reference evidence="2 3" key="1">
    <citation type="submission" date="2019-12" db="EMBL/GenBank/DDBJ databases">
        <title>Hymenobacter sp. HMF4947 Genome sequencing and assembly.</title>
        <authorList>
            <person name="Kang H."/>
            <person name="Cha I."/>
            <person name="Kim H."/>
            <person name="Joh K."/>
        </authorList>
    </citation>
    <scope>NUCLEOTIDE SEQUENCE [LARGE SCALE GENOMIC DNA]</scope>
    <source>
        <strain evidence="2 3">HMF4947</strain>
    </source>
</reference>
<evidence type="ECO:0000256" key="1">
    <source>
        <dbReference type="SAM" id="SignalP"/>
    </source>
</evidence>
<dbReference type="Proteomes" id="UP000441336">
    <property type="component" value="Unassembled WGS sequence"/>
</dbReference>
<dbReference type="EMBL" id="WQKZ01000002">
    <property type="protein sequence ID" value="MVN76868.1"/>
    <property type="molecule type" value="Genomic_DNA"/>
</dbReference>
<feature type="signal peptide" evidence="1">
    <location>
        <begin position="1"/>
        <end position="26"/>
    </location>
</feature>
<dbReference type="Pfam" id="PF12006">
    <property type="entry name" value="DUF3500"/>
    <property type="match status" value="1"/>
</dbReference>
<dbReference type="InterPro" id="IPR021889">
    <property type="entry name" value="DUF3500"/>
</dbReference>
<name>A0A7K1TEN9_9BACT</name>
<feature type="chain" id="PRO_5029446868" evidence="1">
    <location>
        <begin position="27"/>
        <end position="461"/>
    </location>
</feature>
<dbReference type="PANTHER" id="PTHR37489">
    <property type="entry name" value="DUF3500 DOMAIN-CONTAINING PROTEIN"/>
    <property type="match status" value="1"/>
</dbReference>
<dbReference type="InterPro" id="IPR026444">
    <property type="entry name" value="Secre_tail"/>
</dbReference>
<keyword evidence="3" id="KW-1185">Reference proteome</keyword>
<gene>
    <name evidence="2" type="ORF">GO988_11085</name>
</gene>
<sequence>MKKSTYLTGLLLAASVCRVGSDQLLAAPTARPAAAKATKVTQATTAVADVVTAANAFIATLSTTQQSTLQQSFTATNVAKWSNLPCGSSCRIGLQLSSLTTAQQTAALAVVQAATGTTANEGYNEIQQIRAADDYLAANGGGSGYSSGTYFIAFLGTPSTTGTWMLQFGGHHLATNITFGNGVVTGATPKFEGVEPLSFTTANATIFPAGTTVAPLSSEASAMLAMLNGLTTTQKTAAKLTQTFNDVLLGPNTTEGGSTTFPATKVGIAGSTLTTAQQDLVVAAMTPWVQDADDVTAAALLNYYKTQLATTYISYAGTGNFTTNGDYVRIDGPNVWIEFVCQTGVVFRSNIHYHSIWRDRARDYGGNFYTTVLGTRDVTAASVFGVYPTPITAGNSLQVQLLAPAASASYTLHNLLGQTLTSGTFQGSSVAVPTTGLAPGIYLLSVETPTQQTVTSRVQVY</sequence>
<dbReference type="NCBIfam" id="TIGR04183">
    <property type="entry name" value="Por_Secre_tail"/>
    <property type="match status" value="1"/>
</dbReference>